<accession>A0A6I9TBK8</accession>
<dbReference type="OrthoDB" id="411857at2759"/>
<dbReference type="InterPro" id="IPR002885">
    <property type="entry name" value="PPR_rpt"/>
</dbReference>
<dbReference type="NCBIfam" id="TIGR00756">
    <property type="entry name" value="PPR"/>
    <property type="match status" value="1"/>
</dbReference>
<organism evidence="4 5">
    <name type="scientific">Sesamum indicum</name>
    <name type="common">Oriental sesame</name>
    <name type="synonym">Sesamum orientale</name>
    <dbReference type="NCBI Taxonomy" id="4182"/>
    <lineage>
        <taxon>Eukaryota</taxon>
        <taxon>Viridiplantae</taxon>
        <taxon>Streptophyta</taxon>
        <taxon>Embryophyta</taxon>
        <taxon>Tracheophyta</taxon>
        <taxon>Spermatophyta</taxon>
        <taxon>Magnoliopsida</taxon>
        <taxon>eudicotyledons</taxon>
        <taxon>Gunneridae</taxon>
        <taxon>Pentapetalae</taxon>
        <taxon>asterids</taxon>
        <taxon>lamiids</taxon>
        <taxon>Lamiales</taxon>
        <taxon>Pedaliaceae</taxon>
        <taxon>Sesamum</taxon>
    </lineage>
</organism>
<evidence type="ECO:0000313" key="4">
    <source>
        <dbReference type="Proteomes" id="UP000504604"/>
    </source>
</evidence>
<comment type="similarity">
    <text evidence="1">Belongs to the PPR family. P subfamily.</text>
</comment>
<feature type="repeat" description="PPR" evidence="3">
    <location>
        <begin position="243"/>
        <end position="277"/>
    </location>
</feature>
<dbReference type="InterPro" id="IPR011990">
    <property type="entry name" value="TPR-like_helical_dom_sf"/>
</dbReference>
<dbReference type="PROSITE" id="PS51375">
    <property type="entry name" value="PPR"/>
    <property type="match status" value="1"/>
</dbReference>
<proteinExistence type="inferred from homology"/>
<dbReference type="KEGG" id="sind:105164772"/>
<dbReference type="RefSeq" id="XP_011081832.2">
    <property type="nucleotide sequence ID" value="XM_011083530.2"/>
</dbReference>
<dbReference type="Gene3D" id="1.25.40.10">
    <property type="entry name" value="Tetratricopeptide repeat domain"/>
    <property type="match status" value="2"/>
</dbReference>
<dbReference type="Pfam" id="PF13812">
    <property type="entry name" value="PPR_3"/>
    <property type="match status" value="1"/>
</dbReference>
<evidence type="ECO:0000256" key="2">
    <source>
        <dbReference type="ARBA" id="ARBA00022737"/>
    </source>
</evidence>
<sequence>MSHWTRFQIDEPFSELEAKAEKLCKIKSMAAARARVSLSIFRAKNPSPITVSCLRFARLLIIDNHFSSSSTDIPLLQKLLKAPVSRIKATLDSEFSSESTEFPWADLLTSLNSSAPRKANLVIEWKLEKLGREDEKSHDSYAQLISLCESIKNLPTALLVFSSMEAQGVKPTSSVFNALILTSLSSGNMLTALSLYEIMERSEGYRPDSDTYNAFILAYAKSGNQSATEAWLTAKIASGFSADAQTYAFLILSCVKSKNFEDAQRYYKEMMSSGLIPNESVFQSMLLMYCKQRNPSRIKEILKFMLKGEHRIDRNMAKKVVDLYQELGLVEQLEELLVNFTESDQNSEVLSLFHCSIIRMYADTDRLDDVEYSVGRMLKHGIAFSCSEDVEKVICSYFRREAYDRLELFLERIKDSYKLTRSIYGLLGAGYRRAGLIEKLNILVNEMKVAGFV</sequence>
<dbReference type="AlphaFoldDB" id="A0A6I9TBK8"/>
<dbReference type="GO" id="GO:0003729">
    <property type="term" value="F:mRNA binding"/>
    <property type="evidence" value="ECO:0007669"/>
    <property type="project" value="InterPro"/>
</dbReference>
<keyword evidence="4" id="KW-1185">Reference proteome</keyword>
<dbReference type="Proteomes" id="UP000504604">
    <property type="component" value="Linkage group LG6"/>
</dbReference>
<dbReference type="InParanoid" id="A0A6I9TBK8"/>
<reference evidence="5" key="1">
    <citation type="submission" date="2025-08" db="UniProtKB">
        <authorList>
            <consortium name="RefSeq"/>
        </authorList>
    </citation>
    <scope>IDENTIFICATION</scope>
</reference>
<evidence type="ECO:0000256" key="3">
    <source>
        <dbReference type="PROSITE-ProRule" id="PRU00708"/>
    </source>
</evidence>
<keyword evidence="2" id="KW-0677">Repeat</keyword>
<evidence type="ECO:0000313" key="5">
    <source>
        <dbReference type="RefSeq" id="XP_011081832.2"/>
    </source>
</evidence>
<gene>
    <name evidence="5" type="primary">LOC105164772</name>
</gene>
<name>A0A6I9TBK8_SESIN</name>
<dbReference type="PANTHER" id="PTHR47874">
    <property type="entry name" value="EXPRESSED PROTEIN"/>
    <property type="match status" value="1"/>
</dbReference>
<protein>
    <submittedName>
        <fullName evidence="5">Pentatricopeptide repeat-containing protein At2g30780-like isoform X1</fullName>
    </submittedName>
</protein>
<dbReference type="InterPro" id="IPR044179">
    <property type="entry name" value="PPR5-like"/>
</dbReference>
<dbReference type="GeneID" id="105164772"/>
<dbReference type="Pfam" id="PF01535">
    <property type="entry name" value="PPR"/>
    <property type="match status" value="1"/>
</dbReference>
<dbReference type="PANTHER" id="PTHR47874:SF4">
    <property type="entry name" value="EXPRESSED PROTEIN"/>
    <property type="match status" value="1"/>
</dbReference>
<evidence type="ECO:0000256" key="1">
    <source>
        <dbReference type="ARBA" id="ARBA00007626"/>
    </source>
</evidence>